<dbReference type="EMBL" id="OZ035824">
    <property type="protein sequence ID" value="CAL1592319.1"/>
    <property type="molecule type" value="Genomic_DNA"/>
</dbReference>
<gene>
    <name evidence="1" type="ORF">KC01_LOCUS21583</name>
</gene>
<dbReference type="AlphaFoldDB" id="A0AAV2KRT2"/>
<sequence length="62" mass="7372">MRRRWHNARWLVHAKWHKAKKHPKVKKRDSSGIHFLSSYFGLDVLAPLGHACFVMRFLCAFP</sequence>
<evidence type="ECO:0000313" key="2">
    <source>
        <dbReference type="Proteomes" id="UP001497482"/>
    </source>
</evidence>
<organism evidence="1 2">
    <name type="scientific">Knipowitschia caucasica</name>
    <name type="common">Caucasian dwarf goby</name>
    <name type="synonym">Pomatoschistus caucasicus</name>
    <dbReference type="NCBI Taxonomy" id="637954"/>
    <lineage>
        <taxon>Eukaryota</taxon>
        <taxon>Metazoa</taxon>
        <taxon>Chordata</taxon>
        <taxon>Craniata</taxon>
        <taxon>Vertebrata</taxon>
        <taxon>Euteleostomi</taxon>
        <taxon>Actinopterygii</taxon>
        <taxon>Neopterygii</taxon>
        <taxon>Teleostei</taxon>
        <taxon>Neoteleostei</taxon>
        <taxon>Acanthomorphata</taxon>
        <taxon>Gobiaria</taxon>
        <taxon>Gobiiformes</taxon>
        <taxon>Gobioidei</taxon>
        <taxon>Gobiidae</taxon>
        <taxon>Gobiinae</taxon>
        <taxon>Knipowitschia</taxon>
    </lineage>
</organism>
<keyword evidence="2" id="KW-1185">Reference proteome</keyword>
<evidence type="ECO:0000313" key="1">
    <source>
        <dbReference type="EMBL" id="CAL1592319.1"/>
    </source>
</evidence>
<reference evidence="1 2" key="1">
    <citation type="submission" date="2024-04" db="EMBL/GenBank/DDBJ databases">
        <authorList>
            <person name="Waldvogel A.-M."/>
            <person name="Schoenle A."/>
        </authorList>
    </citation>
    <scope>NUCLEOTIDE SEQUENCE [LARGE SCALE GENOMIC DNA]</scope>
</reference>
<proteinExistence type="predicted"/>
<accession>A0AAV2KRT2</accession>
<name>A0AAV2KRT2_KNICA</name>
<dbReference type="Proteomes" id="UP001497482">
    <property type="component" value="Chromosome 2"/>
</dbReference>
<protein>
    <submittedName>
        <fullName evidence="1">Uncharacterized protein</fullName>
    </submittedName>
</protein>